<name>A0A2A2JXS4_9BILA</name>
<keyword evidence="1" id="KW-0472">Membrane</keyword>
<organism evidence="3 4">
    <name type="scientific">Diploscapter pachys</name>
    <dbReference type="NCBI Taxonomy" id="2018661"/>
    <lineage>
        <taxon>Eukaryota</taxon>
        <taxon>Metazoa</taxon>
        <taxon>Ecdysozoa</taxon>
        <taxon>Nematoda</taxon>
        <taxon>Chromadorea</taxon>
        <taxon>Rhabditida</taxon>
        <taxon>Rhabditina</taxon>
        <taxon>Rhabditomorpha</taxon>
        <taxon>Rhabditoidea</taxon>
        <taxon>Rhabditidae</taxon>
        <taxon>Diploscapter</taxon>
    </lineage>
</organism>
<feature type="transmembrane region" description="Helical" evidence="1">
    <location>
        <begin position="1035"/>
        <end position="1054"/>
    </location>
</feature>
<evidence type="ECO:0000313" key="3">
    <source>
        <dbReference type="EMBL" id="PAV66566.1"/>
    </source>
</evidence>
<keyword evidence="1" id="KW-1133">Transmembrane helix</keyword>
<sequence>MVARAVLLALPGAGEAVSVEDDPGLGLERFAGLGGTGNLQRVEQSCLQPVGQGFGATGMLVGALGFGIGRFVDLEAHLAVERDAHADGALVVPRAVAGRGHARVGIPQVDERRLGHYVHRERVTRGEVRPRRAQARHGRGRSDLDVRADVPAVLDRAAFLGAVGFLRLVVDGDLGEVQGHVLGQAVVAARTAGAQRADDHLFEVDDQVLDLAFTAGLAHRQLDLVDVLAAGAVSHQVGAGLVDVLGDRQVLDVDLARTAAAAQVHVAGLGHAPAPVQHVDFVLVGLVVGLALDVADLDENIYSHDVLGISRRLAVVLADRGARPHLTRVAFDFLDHHFGGRQRVLGLGGLGGVRRVAIDVVEDPVLQPALHLVLFLERADLVANDALQVMGEAAGGEQVRQARGQVGVGGGVRIIVLGRFLQRLRADEGGKVGVLLVQQWHEAVLGQFRLAAVGNGDLGRALHVHATVVGGEGVRRQAFDFTARLHAADARAPAVVLERTVDVHGHGVGGVGPGVLAAVGAVGVFLEGEGLHRVGLGAVGQARQEARHGQADVARVFRFAQRAPAGVFRGGEDLGQVARVAQFLPRAHAHHRRRGGGDERRVHRGADLGHFAEQLDVGRRLVEVVVAHQAAVRLAAELAVFLFVELLEHRALVPGGALELLQGLVQVGLRDVEHADLQLLVALGVVDQVVQATPGAFQFLEVIVVDDLVDLGGELGVDGGDDLLDRADGIVGHQAGLRQGLLGEGAHGALDGFLGPLGLGLELLQQQAGELARVLGGRLRGLAVAQRIVHGRSPQAFGSVSAGFGALARACSRAGSLMALRMMSSAPVLPSIASTLRATAAGLKSSMLSKVMSRLRLPSPVSSLGTLNATRGFMALRRESKLSTSISRNLRSATAGSGSAGLPARSESTPMTKGSWTFFSAPYSSTSYSICTRGARLRAMNFWELSFATLFLLVAVVAFGAAQVLELRQTLGDQVADDGREIGVDQVLRPAQQHRQRARGLVAGVVLEQAFEALQHVVAAVHFAGPRRRAGGGGAGNGLPVVIAAAGGLLFAAARRRRCAFRAVVGQHLLDLAQRLAQRRQIDAAGRADLVIDPALDDVKGVAGQLQRLAALFELLGVGIAQGGGQFLGAQLFAGEVLHTGRMQGGAQGHRAERPGAHQHGVAQQADVGVAGKAGQGIDAYGRVVVVGGVQLRVQVQPVLAEQVADQLEAGGQARQAVQGQVGLDQEVGDAQVLAALQQVGAGLFDGTPLRRFGCLHGIAHHALGAALGIAFQLQEIGVVFEVVAAREVCGNSGEQLRCAFMVYFQIAVKVSYAPRKATVNQLATLGVHWSGAIKVPCR</sequence>
<feature type="chain" id="PRO_5012290859" evidence="2">
    <location>
        <begin position="17"/>
        <end position="1339"/>
    </location>
</feature>
<dbReference type="EMBL" id="LIAE01010087">
    <property type="protein sequence ID" value="PAV66566.1"/>
    <property type="molecule type" value="Genomic_DNA"/>
</dbReference>
<gene>
    <name evidence="3" type="ORF">WR25_01167</name>
</gene>
<reference evidence="3 4" key="1">
    <citation type="journal article" date="2017" name="Curr. Biol.">
        <title>Genome architecture and evolution of a unichromosomal asexual nematode.</title>
        <authorList>
            <person name="Fradin H."/>
            <person name="Zegar C."/>
            <person name="Gutwein M."/>
            <person name="Lucas J."/>
            <person name="Kovtun M."/>
            <person name="Corcoran D."/>
            <person name="Baugh L.R."/>
            <person name="Kiontke K."/>
            <person name="Gunsalus K."/>
            <person name="Fitch D.H."/>
            <person name="Piano F."/>
        </authorList>
    </citation>
    <scope>NUCLEOTIDE SEQUENCE [LARGE SCALE GENOMIC DNA]</scope>
    <source>
        <strain evidence="3">PF1309</strain>
    </source>
</reference>
<keyword evidence="2" id="KW-0732">Signal</keyword>
<accession>A0A2A2JXS4</accession>
<evidence type="ECO:0000313" key="4">
    <source>
        <dbReference type="Proteomes" id="UP000218231"/>
    </source>
</evidence>
<keyword evidence="1" id="KW-0812">Transmembrane</keyword>
<evidence type="ECO:0000256" key="2">
    <source>
        <dbReference type="SAM" id="SignalP"/>
    </source>
</evidence>
<keyword evidence="4" id="KW-1185">Reference proteome</keyword>
<dbReference type="Proteomes" id="UP000218231">
    <property type="component" value="Unassembled WGS sequence"/>
</dbReference>
<proteinExistence type="predicted"/>
<protein>
    <submittedName>
        <fullName evidence="3">Uncharacterized protein</fullName>
    </submittedName>
</protein>
<feature type="signal peptide" evidence="2">
    <location>
        <begin position="1"/>
        <end position="16"/>
    </location>
</feature>
<evidence type="ECO:0000256" key="1">
    <source>
        <dbReference type="SAM" id="Phobius"/>
    </source>
</evidence>
<feature type="transmembrane region" description="Helical" evidence="1">
    <location>
        <begin position="942"/>
        <end position="962"/>
    </location>
</feature>
<comment type="caution">
    <text evidence="3">The sequence shown here is derived from an EMBL/GenBank/DDBJ whole genome shotgun (WGS) entry which is preliminary data.</text>
</comment>